<dbReference type="Proteomes" id="UP000019151">
    <property type="component" value="Plasmid 2"/>
</dbReference>
<reference evidence="8 9" key="1">
    <citation type="journal article" date="2014" name="Genome Announc.">
        <title>Genome Sequence and Methylome of Soil Bacterium Gemmatirosa kalamazoonensis KBS708T, a Member of the Rarely Cultivated Gemmatimonadetes Phylum.</title>
        <authorList>
            <person name="Debruyn J.M."/>
            <person name="Radosevich M."/>
            <person name="Wommack K.E."/>
            <person name="Polson S.W."/>
            <person name="Hauser L.J."/>
            <person name="Fawaz M.N."/>
            <person name="Korlach J."/>
            <person name="Tsai Y.C."/>
        </authorList>
    </citation>
    <scope>NUCLEOTIDE SEQUENCE [LARGE SCALE GENOMIC DNA]</scope>
    <source>
        <strain evidence="8 9">KBS708</strain>
        <plasmid evidence="9">Plasmid 2</plasmid>
    </source>
</reference>
<evidence type="ECO:0000259" key="7">
    <source>
        <dbReference type="Pfam" id="PF07980"/>
    </source>
</evidence>
<evidence type="ECO:0000313" key="9">
    <source>
        <dbReference type="Proteomes" id="UP000019151"/>
    </source>
</evidence>
<dbReference type="InterPro" id="IPR012944">
    <property type="entry name" value="SusD_RagB_dom"/>
</dbReference>
<feature type="signal peptide" evidence="6">
    <location>
        <begin position="1"/>
        <end position="19"/>
    </location>
</feature>
<evidence type="ECO:0000256" key="5">
    <source>
        <dbReference type="ARBA" id="ARBA00023237"/>
    </source>
</evidence>
<evidence type="ECO:0000256" key="1">
    <source>
        <dbReference type="ARBA" id="ARBA00004442"/>
    </source>
</evidence>
<comment type="subcellular location">
    <subcellularLocation>
        <location evidence="1">Cell outer membrane</location>
    </subcellularLocation>
</comment>
<name>W0RT59_9BACT</name>
<keyword evidence="3 6" id="KW-0732">Signal</keyword>
<evidence type="ECO:0000256" key="4">
    <source>
        <dbReference type="ARBA" id="ARBA00023136"/>
    </source>
</evidence>
<evidence type="ECO:0000256" key="2">
    <source>
        <dbReference type="ARBA" id="ARBA00006275"/>
    </source>
</evidence>
<evidence type="ECO:0000313" key="8">
    <source>
        <dbReference type="EMBL" id="AHG93657.1"/>
    </source>
</evidence>
<dbReference type="Pfam" id="PF07980">
    <property type="entry name" value="SusD_RagB"/>
    <property type="match status" value="1"/>
</dbReference>
<dbReference type="HOGENOM" id="CLU_651744_0_0_0"/>
<keyword evidence="4" id="KW-0472">Membrane</keyword>
<dbReference type="Gene3D" id="1.25.40.390">
    <property type="match status" value="1"/>
</dbReference>
<gene>
    <name evidence="8" type="ORF">J421_6122</name>
</gene>
<dbReference type="GO" id="GO:0009279">
    <property type="term" value="C:cell outer membrane"/>
    <property type="evidence" value="ECO:0007669"/>
    <property type="project" value="UniProtKB-SubCell"/>
</dbReference>
<accession>W0RT59</accession>
<dbReference type="KEGG" id="gba:J421_6122"/>
<dbReference type="eggNOG" id="ENOG5033QB6">
    <property type="taxonomic scope" value="Bacteria"/>
</dbReference>
<dbReference type="AlphaFoldDB" id="W0RT59"/>
<organism evidence="8 9">
    <name type="scientific">Gemmatirosa kalamazoonensis</name>
    <dbReference type="NCBI Taxonomy" id="861299"/>
    <lineage>
        <taxon>Bacteria</taxon>
        <taxon>Pseudomonadati</taxon>
        <taxon>Gemmatimonadota</taxon>
        <taxon>Gemmatimonadia</taxon>
        <taxon>Gemmatimonadales</taxon>
        <taxon>Gemmatimonadaceae</taxon>
        <taxon>Gemmatirosa</taxon>
    </lineage>
</organism>
<dbReference type="InterPro" id="IPR011990">
    <property type="entry name" value="TPR-like_helical_dom_sf"/>
</dbReference>
<geneLocation type="plasmid" evidence="8 9">
    <name>2</name>
</geneLocation>
<evidence type="ECO:0000256" key="3">
    <source>
        <dbReference type="ARBA" id="ARBA00022729"/>
    </source>
</evidence>
<feature type="chain" id="PRO_5004795399" evidence="6">
    <location>
        <begin position="20"/>
        <end position="421"/>
    </location>
</feature>
<keyword evidence="9" id="KW-1185">Reference proteome</keyword>
<protein>
    <submittedName>
        <fullName evidence="8">RagB/SusD domain-containing protein</fullName>
    </submittedName>
</protein>
<dbReference type="RefSeq" id="WP_025414951.1">
    <property type="nucleotide sequence ID" value="NZ_CP007130.1"/>
</dbReference>
<dbReference type="EMBL" id="CP007130">
    <property type="protein sequence ID" value="AHG93657.1"/>
    <property type="molecule type" value="Genomic_DNA"/>
</dbReference>
<dbReference type="SUPFAM" id="SSF48452">
    <property type="entry name" value="TPR-like"/>
    <property type="match status" value="1"/>
</dbReference>
<sequence>MRYKFSTLVVALAAVNAAACDKLLSVDNPGRVPAETLADPALMPALEAGALQQFQCGWEQYVVTAGTLSGEYWVSNGFIDSHPWEWRGIAEIKANPGGCATTRGQTFMGFYTPLQQARFQLEDLGKRAAAFTDAQLPNRTRIQAEAAAYAGYTYVLLGEGMCDMTIDNGPKISRADVFKLAEQRFTEALGFAGTSTDTALVNLRNMAYVGRARERLDAGNLAGAAADAALVPAGYVRVAEYTEGGAVSRENRLYNMTIRNDFLSVAPAYRGLTLENGQPDPRVRVVQPTPPRAGNDNVTPMWQQQKFIAQAGGTPLPIASYAEAQLILAEATGGQAGLAAINRVRALSNIPAITTLPADFQSLIIEERRRQLFSEGQRYGDMLRFNIPFQSGTNRKGQTYSTLTCVPLPDVETRNNPNLGS</sequence>
<keyword evidence="5" id="KW-0998">Cell outer membrane</keyword>
<dbReference type="InParanoid" id="W0RT59"/>
<dbReference type="OrthoDB" id="9773740at2"/>
<comment type="similarity">
    <text evidence="2">Belongs to the SusD family.</text>
</comment>
<evidence type="ECO:0000256" key="6">
    <source>
        <dbReference type="SAM" id="SignalP"/>
    </source>
</evidence>
<feature type="domain" description="RagB/SusD" evidence="7">
    <location>
        <begin position="312"/>
        <end position="392"/>
    </location>
</feature>
<proteinExistence type="inferred from homology"/>
<keyword evidence="8" id="KW-0614">Plasmid</keyword>